<dbReference type="PIRSF" id="PIRSF006060">
    <property type="entry name" value="AA_transporter"/>
    <property type="match status" value="1"/>
</dbReference>
<feature type="transmembrane region" description="Helical" evidence="7">
    <location>
        <begin position="146"/>
        <end position="174"/>
    </location>
</feature>
<feature type="transmembrane region" description="Helical" evidence="7">
    <location>
        <begin position="429"/>
        <end position="450"/>
    </location>
</feature>
<feature type="transmembrane region" description="Helical" evidence="7">
    <location>
        <begin position="254"/>
        <end position="275"/>
    </location>
</feature>
<evidence type="ECO:0000256" key="1">
    <source>
        <dbReference type="ARBA" id="ARBA00004141"/>
    </source>
</evidence>
<feature type="transmembrane region" description="Helical" evidence="7">
    <location>
        <begin position="95"/>
        <end position="114"/>
    </location>
</feature>
<evidence type="ECO:0000256" key="4">
    <source>
        <dbReference type="ARBA" id="ARBA00022989"/>
    </source>
</evidence>
<evidence type="ECO:0000313" key="9">
    <source>
        <dbReference type="Proteomes" id="UP001271007"/>
    </source>
</evidence>
<dbReference type="PANTHER" id="PTHR45649:SF41">
    <property type="entry name" value="TRANSPORTER, PUTATIVE (EUROFUNG)-RELATED"/>
    <property type="match status" value="1"/>
</dbReference>
<dbReference type="InterPro" id="IPR002293">
    <property type="entry name" value="AA/rel_permease1"/>
</dbReference>
<evidence type="ECO:0000256" key="7">
    <source>
        <dbReference type="SAM" id="Phobius"/>
    </source>
</evidence>
<evidence type="ECO:0008006" key="10">
    <source>
        <dbReference type="Google" id="ProtNLM"/>
    </source>
</evidence>
<feature type="transmembrane region" description="Helical" evidence="7">
    <location>
        <begin position="296"/>
        <end position="324"/>
    </location>
</feature>
<feature type="transmembrane region" description="Helical" evidence="7">
    <location>
        <begin position="399"/>
        <end position="423"/>
    </location>
</feature>
<evidence type="ECO:0000256" key="5">
    <source>
        <dbReference type="ARBA" id="ARBA00023136"/>
    </source>
</evidence>
<organism evidence="8 9">
    <name type="scientific">Extremus antarcticus</name>
    <dbReference type="NCBI Taxonomy" id="702011"/>
    <lineage>
        <taxon>Eukaryota</taxon>
        <taxon>Fungi</taxon>
        <taxon>Dikarya</taxon>
        <taxon>Ascomycota</taxon>
        <taxon>Pezizomycotina</taxon>
        <taxon>Dothideomycetes</taxon>
        <taxon>Dothideomycetidae</taxon>
        <taxon>Mycosphaerellales</taxon>
        <taxon>Extremaceae</taxon>
        <taxon>Extremus</taxon>
    </lineage>
</organism>
<evidence type="ECO:0000256" key="3">
    <source>
        <dbReference type="ARBA" id="ARBA00022692"/>
    </source>
</evidence>
<feature type="transmembrane region" description="Helical" evidence="7">
    <location>
        <begin position="462"/>
        <end position="489"/>
    </location>
</feature>
<comment type="caution">
    <text evidence="8">The sequence shown here is derived from an EMBL/GenBank/DDBJ whole genome shotgun (WGS) entry which is preliminary data.</text>
</comment>
<feature type="transmembrane region" description="Helical" evidence="7">
    <location>
        <begin position="344"/>
        <end position="363"/>
    </location>
</feature>
<comment type="subcellular location">
    <subcellularLocation>
        <location evidence="1">Membrane</location>
        <topology evidence="1">Multi-pass membrane protein</topology>
    </subcellularLocation>
</comment>
<dbReference type="GO" id="GO:0022857">
    <property type="term" value="F:transmembrane transporter activity"/>
    <property type="evidence" value="ECO:0007669"/>
    <property type="project" value="InterPro"/>
</dbReference>
<accession>A0AAJ0DCS3</accession>
<name>A0AAJ0DCS3_9PEZI</name>
<dbReference type="GO" id="GO:0016020">
    <property type="term" value="C:membrane"/>
    <property type="evidence" value="ECO:0007669"/>
    <property type="project" value="UniProtKB-SubCell"/>
</dbReference>
<dbReference type="Pfam" id="PF13520">
    <property type="entry name" value="AA_permease_2"/>
    <property type="match status" value="1"/>
</dbReference>
<gene>
    <name evidence="8" type="ORF">LTR09_011007</name>
</gene>
<sequence length="497" mass="53832">MVSMYTDNDKPPAQVSTSSSPNSDDISDDRLGDVSKRYRGTTNDVHDMSVLGKKQVLKRNFNFLTMLGFASTCVASWEGILAYLGFILVDGGTPLLFWGFIACAIGQTAVYASLSEMASISPTAGGQYHWVSEFAPRSYQKLLSYVSGWLTAIGWQMYLASVCFLVGTIIQGLIALNNPMYIYLRWHGSLLSIAIAVFCVPFVTLFASKLPWIEAGLLFIHVVGFLAVVGTMWATTDASSAKVVLLQFYNGGGWPTTGLSSMIGLIAPMAVLVGYDCSVHMSEETRDASSTLPRAIMSSVLLNVTLVFIMVVTICFCLGSPTAAADTVTGYPYIQMLYNATGSYAATNVLTAITVVMFSGCAFSETAASSRQLWSFARDKGVPGHSWLSQVSPRWNVPLPAVIVSLTISALICLINIGSYVALQAITSFGALATLLSYYLTIATFIGYRLRNAKLPARRWSLGSFGMAVNVFALAFLTPLIFFIMWPLVRPVTAQTM</sequence>
<dbReference type="Proteomes" id="UP001271007">
    <property type="component" value="Unassembled WGS sequence"/>
</dbReference>
<feature type="region of interest" description="Disordered" evidence="6">
    <location>
        <begin position="1"/>
        <end position="31"/>
    </location>
</feature>
<feature type="transmembrane region" description="Helical" evidence="7">
    <location>
        <begin position="186"/>
        <end position="208"/>
    </location>
</feature>
<evidence type="ECO:0000256" key="6">
    <source>
        <dbReference type="SAM" id="MobiDB-lite"/>
    </source>
</evidence>
<evidence type="ECO:0000256" key="2">
    <source>
        <dbReference type="ARBA" id="ARBA00022448"/>
    </source>
</evidence>
<feature type="transmembrane region" description="Helical" evidence="7">
    <location>
        <begin position="215"/>
        <end position="234"/>
    </location>
</feature>
<keyword evidence="5 7" id="KW-0472">Membrane</keyword>
<dbReference type="AlphaFoldDB" id="A0AAJ0DCS3"/>
<reference evidence="8" key="1">
    <citation type="submission" date="2023-04" db="EMBL/GenBank/DDBJ databases">
        <title>Black Yeasts Isolated from many extreme environments.</title>
        <authorList>
            <person name="Coleine C."/>
            <person name="Stajich J.E."/>
            <person name="Selbmann L."/>
        </authorList>
    </citation>
    <scope>NUCLEOTIDE SEQUENCE</scope>
    <source>
        <strain evidence="8">CCFEE 5312</strain>
    </source>
</reference>
<keyword evidence="4 7" id="KW-1133">Transmembrane helix</keyword>
<feature type="transmembrane region" description="Helical" evidence="7">
    <location>
        <begin position="63"/>
        <end position="89"/>
    </location>
</feature>
<proteinExistence type="predicted"/>
<dbReference type="PANTHER" id="PTHR45649">
    <property type="entry name" value="AMINO-ACID PERMEASE BAT1"/>
    <property type="match status" value="1"/>
</dbReference>
<evidence type="ECO:0000313" key="8">
    <source>
        <dbReference type="EMBL" id="KAK3047623.1"/>
    </source>
</evidence>
<protein>
    <recommendedName>
        <fullName evidence="10">Amino acid transporter</fullName>
    </recommendedName>
</protein>
<keyword evidence="2" id="KW-0813">Transport</keyword>
<keyword evidence="9" id="KW-1185">Reference proteome</keyword>
<dbReference type="EMBL" id="JAWDJX010000059">
    <property type="protein sequence ID" value="KAK3047623.1"/>
    <property type="molecule type" value="Genomic_DNA"/>
</dbReference>
<keyword evidence="3 7" id="KW-0812">Transmembrane</keyword>
<dbReference type="Gene3D" id="1.20.1740.10">
    <property type="entry name" value="Amino acid/polyamine transporter I"/>
    <property type="match status" value="1"/>
</dbReference>